<dbReference type="HOGENOM" id="CLU_021572_5_1_0"/>
<keyword evidence="3" id="KW-0808">Transferase</keyword>
<keyword evidence="7" id="KW-0411">Iron-sulfur</keyword>
<dbReference type="Gene3D" id="3.40.50.280">
    <property type="entry name" value="Cobalamin-binding domain"/>
    <property type="match status" value="1"/>
</dbReference>
<proteinExistence type="predicted"/>
<dbReference type="GO" id="GO:0046872">
    <property type="term" value="F:metal ion binding"/>
    <property type="evidence" value="ECO:0007669"/>
    <property type="project" value="UniProtKB-KW"/>
</dbReference>
<dbReference type="Proteomes" id="UP000030661">
    <property type="component" value="Unassembled WGS sequence"/>
</dbReference>
<organism evidence="9">
    <name type="scientific">Vecturithrix granuli</name>
    <dbReference type="NCBI Taxonomy" id="1499967"/>
    <lineage>
        <taxon>Bacteria</taxon>
        <taxon>Candidatus Moduliflexota</taxon>
        <taxon>Candidatus Vecturitrichia</taxon>
        <taxon>Candidatus Vecturitrichales</taxon>
        <taxon>Candidatus Vecturitrichaceae</taxon>
        <taxon>Candidatus Vecturithrix</taxon>
    </lineage>
</organism>
<dbReference type="SFLD" id="SFLDG01123">
    <property type="entry name" value="methyltransferase_(Class_B)"/>
    <property type="match status" value="1"/>
</dbReference>
<dbReference type="GO" id="GO:0051539">
    <property type="term" value="F:4 iron, 4 sulfur cluster binding"/>
    <property type="evidence" value="ECO:0007669"/>
    <property type="project" value="UniProtKB-KW"/>
</dbReference>
<dbReference type="InterPro" id="IPR051198">
    <property type="entry name" value="BchE-like"/>
</dbReference>
<dbReference type="AlphaFoldDB" id="A0A0S6WAS5"/>
<evidence type="ECO:0000313" key="9">
    <source>
        <dbReference type="EMBL" id="GAK55235.1"/>
    </source>
</evidence>
<dbReference type="InterPro" id="IPR007197">
    <property type="entry name" value="rSAM"/>
</dbReference>
<reference evidence="9" key="1">
    <citation type="journal article" date="2015" name="PeerJ">
        <title>First genomic representation of candidate bacterial phylum KSB3 points to enhanced environmental sensing as a trigger of wastewater bulking.</title>
        <authorList>
            <person name="Sekiguchi Y."/>
            <person name="Ohashi A."/>
            <person name="Parks D.H."/>
            <person name="Yamauchi T."/>
            <person name="Tyson G.W."/>
            <person name="Hugenholtz P."/>
        </authorList>
    </citation>
    <scope>NUCLEOTIDE SEQUENCE [LARGE SCALE GENOMIC DNA]</scope>
</reference>
<evidence type="ECO:0000256" key="3">
    <source>
        <dbReference type="ARBA" id="ARBA00022679"/>
    </source>
</evidence>
<name>A0A0S6WAS5_VECG1</name>
<dbReference type="SFLD" id="SFLDS00029">
    <property type="entry name" value="Radical_SAM"/>
    <property type="match status" value="1"/>
</dbReference>
<gene>
    <name evidence="9" type="ORF">U27_02067</name>
</gene>
<dbReference type="InterPro" id="IPR058240">
    <property type="entry name" value="rSAM_sf"/>
</dbReference>
<evidence type="ECO:0000259" key="8">
    <source>
        <dbReference type="PROSITE" id="PS51918"/>
    </source>
</evidence>
<evidence type="ECO:0000256" key="6">
    <source>
        <dbReference type="ARBA" id="ARBA00023004"/>
    </source>
</evidence>
<dbReference type="InterPro" id="IPR023404">
    <property type="entry name" value="rSAM_horseshoe"/>
</dbReference>
<dbReference type="STRING" id="1499967.U27_02067"/>
<protein>
    <submittedName>
        <fullName evidence="9">Radical SAM domain protein</fullName>
    </submittedName>
</protein>
<dbReference type="InterPro" id="IPR006638">
    <property type="entry name" value="Elp3/MiaA/NifB-like_rSAM"/>
</dbReference>
<dbReference type="GO" id="GO:0003824">
    <property type="term" value="F:catalytic activity"/>
    <property type="evidence" value="ECO:0007669"/>
    <property type="project" value="InterPro"/>
</dbReference>
<keyword evidence="10" id="KW-1185">Reference proteome</keyword>
<keyword evidence="4" id="KW-0949">S-adenosyl-L-methionine</keyword>
<dbReference type="eggNOG" id="COG1032">
    <property type="taxonomic scope" value="Bacteria"/>
</dbReference>
<comment type="cofactor">
    <cofactor evidence="1">
        <name>[4Fe-4S] cluster</name>
        <dbReference type="ChEBI" id="CHEBI:49883"/>
    </cofactor>
</comment>
<dbReference type="EMBL" id="DF820463">
    <property type="protein sequence ID" value="GAK55235.1"/>
    <property type="molecule type" value="Genomic_DNA"/>
</dbReference>
<evidence type="ECO:0000256" key="2">
    <source>
        <dbReference type="ARBA" id="ARBA00022603"/>
    </source>
</evidence>
<dbReference type="InterPro" id="IPR034466">
    <property type="entry name" value="Methyltransferase_Class_B"/>
</dbReference>
<dbReference type="SFLD" id="SFLDG01082">
    <property type="entry name" value="B12-binding_domain_containing"/>
    <property type="match status" value="1"/>
</dbReference>
<dbReference type="SUPFAM" id="SSF102114">
    <property type="entry name" value="Radical SAM enzymes"/>
    <property type="match status" value="1"/>
</dbReference>
<dbReference type="Pfam" id="PF13282">
    <property type="entry name" value="DUF4070"/>
    <property type="match status" value="1"/>
</dbReference>
<dbReference type="PANTHER" id="PTHR43409:SF7">
    <property type="entry name" value="BLL1977 PROTEIN"/>
    <property type="match status" value="1"/>
</dbReference>
<evidence type="ECO:0000256" key="4">
    <source>
        <dbReference type="ARBA" id="ARBA00022691"/>
    </source>
</evidence>
<dbReference type="Gene3D" id="3.80.30.20">
    <property type="entry name" value="tm_1862 like domain"/>
    <property type="match status" value="1"/>
</dbReference>
<dbReference type="PANTHER" id="PTHR43409">
    <property type="entry name" value="ANAEROBIC MAGNESIUM-PROTOPORPHYRIN IX MONOMETHYL ESTER CYCLASE-RELATED"/>
    <property type="match status" value="1"/>
</dbReference>
<evidence type="ECO:0000256" key="5">
    <source>
        <dbReference type="ARBA" id="ARBA00022723"/>
    </source>
</evidence>
<dbReference type="InterPro" id="IPR025274">
    <property type="entry name" value="DUF4070"/>
</dbReference>
<keyword evidence="5" id="KW-0479">Metal-binding</keyword>
<dbReference type="GO" id="GO:0005829">
    <property type="term" value="C:cytosol"/>
    <property type="evidence" value="ECO:0007669"/>
    <property type="project" value="TreeGrafter"/>
</dbReference>
<sequence length="505" mass="58568">MKTYWHPKQMQIAPELHPAFRPERVERHIVLLLNPFYPKDPRASFGKHVLTPTLALTSLAAATPPEWEVRYWDENLLQGPPPCEPFPQVVGITVHLTFAKRAHALAEWYRARGAIVILGGLHVQSCPDEAVRHADAIAIGNGVILWPQILRDIDRNCLQKVYRAGYENSFDAEPFPMRDLLPRRSFLTTTSLIATRGCKNRCTFCYLATSKIRMPYRCRRVRQVALEFVMDDQPYAVFTDNNLGSDPEYLRQLCQALRPLEKIWSAAVSLDVTDDPSLVREMALAGCTGVFVGFETLSNENLHETNKKNTPAPKEYSRRVDIFHQNGIQVNGSFVFGFDHDTPEVFEQTADWIERNRLECATFHILTPYPGTPLFRQFEQEGRLLHKNWELYDTAHVVFRPKLMSAETLEEGYGWCYQRLFSHRSIWRRRPQDVKAIAPYLAMSYLYKRSNWLWKFLIEHQLTALVWRPIVEWTRRRHVKFRRQLASTPKIAQEQTVIVPVSPGV</sequence>
<keyword evidence="6" id="KW-0408">Iron</keyword>
<accession>A0A0S6WAS5</accession>
<evidence type="ECO:0000256" key="7">
    <source>
        <dbReference type="ARBA" id="ARBA00023014"/>
    </source>
</evidence>
<feature type="domain" description="Radical SAM core" evidence="8">
    <location>
        <begin position="184"/>
        <end position="402"/>
    </location>
</feature>
<keyword evidence="2" id="KW-0489">Methyltransferase</keyword>
<evidence type="ECO:0000313" key="10">
    <source>
        <dbReference type="Proteomes" id="UP000030661"/>
    </source>
</evidence>
<dbReference type="SMART" id="SM00729">
    <property type="entry name" value="Elp3"/>
    <property type="match status" value="1"/>
</dbReference>
<dbReference type="Pfam" id="PF04055">
    <property type="entry name" value="Radical_SAM"/>
    <property type="match status" value="1"/>
</dbReference>
<dbReference type="PROSITE" id="PS51918">
    <property type="entry name" value="RADICAL_SAM"/>
    <property type="match status" value="1"/>
</dbReference>
<dbReference type="CDD" id="cd01335">
    <property type="entry name" value="Radical_SAM"/>
    <property type="match status" value="1"/>
</dbReference>
<evidence type="ECO:0000256" key="1">
    <source>
        <dbReference type="ARBA" id="ARBA00001966"/>
    </source>
</evidence>